<dbReference type="PATRIC" id="fig|1150469.3.peg.601"/>
<reference evidence="10 11" key="1">
    <citation type="submission" date="2012-02" db="EMBL/GenBank/DDBJ databases">
        <title>Shotgun genome sequence of Phaeospirillum photometricum DSM 122.</title>
        <authorList>
            <person name="Duquesne K."/>
            <person name="Sturgis J."/>
        </authorList>
    </citation>
    <scope>NUCLEOTIDE SEQUENCE [LARGE SCALE GENOMIC DNA]</scope>
    <source>
        <strain evidence="11">DSM122</strain>
    </source>
</reference>
<dbReference type="PIRSF" id="PIRSF001294">
    <property type="entry name" value="K_ATPaseA"/>
    <property type="match status" value="1"/>
</dbReference>
<dbReference type="STRING" id="1150469.RSPPHO_00509"/>
<dbReference type="NCBIfam" id="TIGR00680">
    <property type="entry name" value="kdpA"/>
    <property type="match status" value="1"/>
</dbReference>
<sequence>MDAHEILTLLLFLAVIAGLTPVLGRFLFRVFSGERTVMAVVVGPVERLIYRLLGVRPEQEQSWSAYAVSVLALNLGGFLLLFGLLRLQGVLPLNPVGLGPMAPDLAFNTAVSFVTNTNWQAYSGETTLSLLSQMAGLGVQNFLSAATGLAVAVALMRGIARRSARTLGNFYVDMTRGVLYVLLPLSLVGALILVQQGVPQTLEARTEITTLEGSAQTLALGPVASQIAIKTLGTNGGGFYGQNAAHPFENPTPVSNFLTVVAIFALGAALTNTYGRMVGDQRQGWVLLGVMGVLFVAGVGIAGVAEHQANPALASLGLSPPLALEGKEVRFGLGDSTLFAVVTTAASCGAVNAMHDSLMPLAGMVSLVNMLLGEIIVGGVGAGYYGMMLFVLLTLFLAGLMVGRTPEYRGKKIEAREITLAVLAILAMPLGVLVLGAVSALVPSAAASMTAEGPHGLSQLIYAYASATANNGSAFAGFGANTPWQNILLGLAMLLGRFLVIVPVLAIAGSLAAKRAAPETSGTFPTHGPVFAALLLGVIVVVGGLTFTPVLVLGPIADHLTLLQGATP</sequence>
<keyword evidence="7 9" id="KW-0406">Ion transport</keyword>
<dbReference type="KEGG" id="rpm:RSPPHO_00509"/>
<proteinExistence type="inferred from homology"/>
<organism evidence="10 11">
    <name type="scientific">Pararhodospirillum photometricum DSM 122</name>
    <dbReference type="NCBI Taxonomy" id="1150469"/>
    <lineage>
        <taxon>Bacteria</taxon>
        <taxon>Pseudomonadati</taxon>
        <taxon>Pseudomonadota</taxon>
        <taxon>Alphaproteobacteria</taxon>
        <taxon>Rhodospirillales</taxon>
        <taxon>Rhodospirillaceae</taxon>
        <taxon>Pararhodospirillum</taxon>
    </lineage>
</organism>
<dbReference type="PANTHER" id="PTHR30607">
    <property type="entry name" value="POTASSIUM-TRANSPORTING ATPASE A CHAIN"/>
    <property type="match status" value="1"/>
</dbReference>
<evidence type="ECO:0000256" key="4">
    <source>
        <dbReference type="ARBA" id="ARBA00022692"/>
    </source>
</evidence>
<dbReference type="Proteomes" id="UP000033220">
    <property type="component" value="Chromosome DSM 122"/>
</dbReference>
<dbReference type="eggNOG" id="COG2060">
    <property type="taxonomic scope" value="Bacteria"/>
</dbReference>
<evidence type="ECO:0000256" key="5">
    <source>
        <dbReference type="ARBA" id="ARBA00022958"/>
    </source>
</evidence>
<dbReference type="GO" id="GO:0030955">
    <property type="term" value="F:potassium ion binding"/>
    <property type="evidence" value="ECO:0007669"/>
    <property type="project" value="UniProtKB-UniRule"/>
</dbReference>
<keyword evidence="11" id="KW-1185">Reference proteome</keyword>
<evidence type="ECO:0000313" key="10">
    <source>
        <dbReference type="EMBL" id="CCG07135.1"/>
    </source>
</evidence>
<dbReference type="PANTHER" id="PTHR30607:SF2">
    <property type="entry name" value="POTASSIUM-TRANSPORTING ATPASE POTASSIUM-BINDING SUBUNIT"/>
    <property type="match status" value="1"/>
</dbReference>
<evidence type="ECO:0000256" key="3">
    <source>
        <dbReference type="ARBA" id="ARBA00022538"/>
    </source>
</evidence>
<evidence type="ECO:0000256" key="1">
    <source>
        <dbReference type="ARBA" id="ARBA00022448"/>
    </source>
</evidence>
<feature type="transmembrane region" description="Helical" evidence="9">
    <location>
        <begin position="6"/>
        <end position="28"/>
    </location>
</feature>
<comment type="subcellular location">
    <subcellularLocation>
        <location evidence="9">Cell membrane</location>
        <topology evidence="9">Multi-pass membrane protein</topology>
    </subcellularLocation>
</comment>
<feature type="transmembrane region" description="Helical" evidence="9">
    <location>
        <begin position="63"/>
        <end position="85"/>
    </location>
</feature>
<dbReference type="EMBL" id="HE663493">
    <property type="protein sequence ID" value="CCG07135.1"/>
    <property type="molecule type" value="Genomic_DNA"/>
</dbReference>
<keyword evidence="2 9" id="KW-1003">Cell membrane</keyword>
<name>H6SP63_PARPM</name>
<feature type="transmembrane region" description="Helical" evidence="9">
    <location>
        <begin position="487"/>
        <end position="511"/>
    </location>
</feature>
<comment type="function">
    <text evidence="9">Part of the high-affinity ATP-driven potassium transport (or Kdp) system, which catalyzes the hydrolysis of ATP coupled with the electrogenic transport of potassium into the cytoplasm. This subunit binds the extracellular potassium ions and delivers the ions to the membrane domain of KdpB through an intramembrane tunnel.</text>
</comment>
<dbReference type="GO" id="GO:0005886">
    <property type="term" value="C:plasma membrane"/>
    <property type="evidence" value="ECO:0007669"/>
    <property type="project" value="UniProtKB-SubCell"/>
</dbReference>
<keyword evidence="5 9" id="KW-0630">Potassium</keyword>
<dbReference type="InterPro" id="IPR004623">
    <property type="entry name" value="KdpA"/>
</dbReference>
<keyword evidence="6 9" id="KW-1133">Transmembrane helix</keyword>
<evidence type="ECO:0000313" key="11">
    <source>
        <dbReference type="Proteomes" id="UP000033220"/>
    </source>
</evidence>
<gene>
    <name evidence="9 10" type="primary">kdpA</name>
    <name evidence="10" type="ORF">RSPPHO_00509</name>
</gene>
<dbReference type="HOGENOM" id="CLU_018614_3_0_5"/>
<comment type="similarity">
    <text evidence="9">Belongs to the KdpA family.</text>
</comment>
<protein>
    <recommendedName>
        <fullName evidence="9">Potassium-transporting ATPase potassium-binding subunit</fullName>
    </recommendedName>
    <alternativeName>
        <fullName evidence="9">ATP phosphohydrolase [potassium-transporting] A chain</fullName>
    </alternativeName>
    <alternativeName>
        <fullName evidence="9">Potassium-binding and translocating subunit A</fullName>
    </alternativeName>
    <alternativeName>
        <fullName evidence="9">Potassium-translocating ATPase A chain</fullName>
    </alternativeName>
</protein>
<dbReference type="RefSeq" id="WP_014413775.1">
    <property type="nucleotide sequence ID" value="NC_017059.1"/>
</dbReference>
<comment type="subunit">
    <text evidence="9">The system is composed of three essential subunits: KdpA, KdpB and KdpC.</text>
</comment>
<feature type="transmembrane region" description="Helical" evidence="9">
    <location>
        <begin position="384"/>
        <end position="406"/>
    </location>
</feature>
<dbReference type="GO" id="GO:0008556">
    <property type="term" value="F:P-type potassium transmembrane transporter activity"/>
    <property type="evidence" value="ECO:0007669"/>
    <property type="project" value="InterPro"/>
</dbReference>
<evidence type="ECO:0000256" key="6">
    <source>
        <dbReference type="ARBA" id="ARBA00022989"/>
    </source>
</evidence>
<dbReference type="AlphaFoldDB" id="H6SP63"/>
<keyword evidence="8 9" id="KW-0472">Membrane</keyword>
<keyword evidence="3 9" id="KW-0633">Potassium transport</keyword>
<feature type="transmembrane region" description="Helical" evidence="9">
    <location>
        <begin position="418"/>
        <end position="441"/>
    </location>
</feature>
<keyword evidence="4 9" id="KW-0812">Transmembrane</keyword>
<feature type="transmembrane region" description="Helical" evidence="9">
    <location>
        <begin position="285"/>
        <end position="305"/>
    </location>
</feature>
<accession>H6SP63</accession>
<dbReference type="GO" id="GO:0016787">
    <property type="term" value="F:hydrolase activity"/>
    <property type="evidence" value="ECO:0007669"/>
    <property type="project" value="UniProtKB-KW"/>
</dbReference>
<evidence type="ECO:0000256" key="2">
    <source>
        <dbReference type="ARBA" id="ARBA00022475"/>
    </source>
</evidence>
<feature type="transmembrane region" description="Helical" evidence="9">
    <location>
        <begin position="137"/>
        <end position="156"/>
    </location>
</feature>
<dbReference type="HAMAP" id="MF_00275">
    <property type="entry name" value="KdpA"/>
    <property type="match status" value="1"/>
</dbReference>
<keyword evidence="10" id="KW-0378">Hydrolase</keyword>
<feature type="transmembrane region" description="Helical" evidence="9">
    <location>
        <begin position="254"/>
        <end position="273"/>
    </location>
</feature>
<evidence type="ECO:0000256" key="9">
    <source>
        <dbReference type="HAMAP-Rule" id="MF_00275"/>
    </source>
</evidence>
<dbReference type="Pfam" id="PF03814">
    <property type="entry name" value="KdpA"/>
    <property type="match status" value="1"/>
</dbReference>
<feature type="transmembrane region" description="Helical" evidence="9">
    <location>
        <begin position="531"/>
        <end position="553"/>
    </location>
</feature>
<evidence type="ECO:0000256" key="7">
    <source>
        <dbReference type="ARBA" id="ARBA00023065"/>
    </source>
</evidence>
<feature type="transmembrane region" description="Helical" evidence="9">
    <location>
        <begin position="177"/>
        <end position="194"/>
    </location>
</feature>
<keyword evidence="1 9" id="KW-0813">Transport</keyword>
<evidence type="ECO:0000256" key="8">
    <source>
        <dbReference type="ARBA" id="ARBA00023136"/>
    </source>
</evidence>
<dbReference type="OrthoDB" id="9763796at2"/>